<evidence type="ECO:0000256" key="7">
    <source>
        <dbReference type="ARBA" id="ARBA00022528"/>
    </source>
</evidence>
<evidence type="ECO:0000256" key="12">
    <source>
        <dbReference type="ARBA" id="ARBA00022741"/>
    </source>
</evidence>
<dbReference type="InterPro" id="IPR036144">
    <property type="entry name" value="RibA-like_sf"/>
</dbReference>
<dbReference type="Pfam" id="PF00926">
    <property type="entry name" value="DHBP_synthase"/>
    <property type="match status" value="1"/>
</dbReference>
<comment type="catalytic activity">
    <reaction evidence="17">
        <text>GTP + 4 H2O = 2,5-diamino-6-hydroxy-4-(5-phosphoribosylamino)-pyrimidine + formate + 2 phosphate + 3 H(+)</text>
        <dbReference type="Rhea" id="RHEA:23704"/>
        <dbReference type="ChEBI" id="CHEBI:15377"/>
        <dbReference type="ChEBI" id="CHEBI:15378"/>
        <dbReference type="ChEBI" id="CHEBI:15740"/>
        <dbReference type="ChEBI" id="CHEBI:37565"/>
        <dbReference type="ChEBI" id="CHEBI:43474"/>
        <dbReference type="ChEBI" id="CHEBI:58614"/>
        <dbReference type="EC" id="3.5.4.25"/>
    </reaction>
</comment>
<dbReference type="PANTHER" id="PTHR21327">
    <property type="entry name" value="GTP CYCLOHYDROLASE II-RELATED"/>
    <property type="match status" value="1"/>
</dbReference>
<dbReference type="FunFam" id="1.25.40.10:FF:000158">
    <property type="entry name" value="pentatricopeptide repeat-containing protein At2g33680"/>
    <property type="match status" value="1"/>
</dbReference>
<dbReference type="InterPro" id="IPR000422">
    <property type="entry name" value="DHBP_synthase_RibB"/>
</dbReference>
<dbReference type="Pfam" id="PF13041">
    <property type="entry name" value="PPR_2"/>
    <property type="match status" value="2"/>
</dbReference>
<dbReference type="InterPro" id="IPR011990">
    <property type="entry name" value="TPR-like_helical_dom_sf"/>
</dbReference>
<evidence type="ECO:0000313" key="21">
    <source>
        <dbReference type="Proteomes" id="UP000092600"/>
    </source>
</evidence>
<evidence type="ECO:0000256" key="11">
    <source>
        <dbReference type="ARBA" id="ARBA00022737"/>
    </source>
</evidence>
<dbReference type="PANTHER" id="PTHR21327:SF29">
    <property type="entry name" value="GTP CYCLOHYDROLASE-2"/>
    <property type="match status" value="1"/>
</dbReference>
<evidence type="ECO:0000256" key="4">
    <source>
        <dbReference type="ARBA" id="ARBA00005520"/>
    </source>
</evidence>
<evidence type="ECO:0000256" key="1">
    <source>
        <dbReference type="ARBA" id="ARBA00001947"/>
    </source>
</evidence>
<accession>A0A199UMJ2</accession>
<dbReference type="GO" id="GO:0046872">
    <property type="term" value="F:metal ion binding"/>
    <property type="evidence" value="ECO:0007669"/>
    <property type="project" value="UniProtKB-KW"/>
</dbReference>
<proteinExistence type="inferred from homology"/>
<dbReference type="HAMAP" id="MF_00179">
    <property type="entry name" value="RibA"/>
    <property type="match status" value="1"/>
</dbReference>
<dbReference type="NCBIfam" id="TIGR00506">
    <property type="entry name" value="ribB"/>
    <property type="match status" value="1"/>
</dbReference>
<evidence type="ECO:0000256" key="2">
    <source>
        <dbReference type="ARBA" id="ARBA00004229"/>
    </source>
</evidence>
<evidence type="ECO:0000259" key="19">
    <source>
        <dbReference type="Pfam" id="PF00925"/>
    </source>
</evidence>
<dbReference type="FunFam" id="3.40.50.10990:FF:000001">
    <property type="entry name" value="Riboflavin biosynthesis protein RibBA"/>
    <property type="match status" value="1"/>
</dbReference>
<dbReference type="Pfam" id="PF01535">
    <property type="entry name" value="PPR"/>
    <property type="match status" value="1"/>
</dbReference>
<dbReference type="GO" id="GO:0005525">
    <property type="term" value="F:GTP binding"/>
    <property type="evidence" value="ECO:0007669"/>
    <property type="project" value="UniProtKB-KW"/>
</dbReference>
<evidence type="ECO:0000256" key="16">
    <source>
        <dbReference type="ARBA" id="ARBA00023134"/>
    </source>
</evidence>
<dbReference type="GO" id="GO:0009231">
    <property type="term" value="P:riboflavin biosynthetic process"/>
    <property type="evidence" value="ECO:0007669"/>
    <property type="project" value="UniProtKB-UniPathway"/>
</dbReference>
<keyword evidence="8" id="KW-0686">Riboflavin biosynthesis</keyword>
<feature type="repeat" description="PPR" evidence="18">
    <location>
        <begin position="310"/>
        <end position="344"/>
    </location>
</feature>
<dbReference type="NCBIfam" id="TIGR00505">
    <property type="entry name" value="ribA"/>
    <property type="match status" value="1"/>
</dbReference>
<dbReference type="GO" id="GO:0008686">
    <property type="term" value="F:3,4-dihydroxy-2-butanone-4-phosphate synthase activity"/>
    <property type="evidence" value="ECO:0007669"/>
    <property type="project" value="InterPro"/>
</dbReference>
<evidence type="ECO:0000256" key="13">
    <source>
        <dbReference type="ARBA" id="ARBA00022801"/>
    </source>
</evidence>
<dbReference type="STRING" id="4615.A0A199UMJ2"/>
<evidence type="ECO:0000256" key="18">
    <source>
        <dbReference type="PROSITE-ProRule" id="PRU00708"/>
    </source>
</evidence>
<comment type="subcellular location">
    <subcellularLocation>
        <location evidence="2">Plastid</location>
        <location evidence="2">Chloroplast</location>
    </subcellularLocation>
</comment>
<evidence type="ECO:0000256" key="5">
    <source>
        <dbReference type="ARBA" id="ARBA00008976"/>
    </source>
</evidence>
<dbReference type="InterPro" id="IPR002885">
    <property type="entry name" value="PPR_rpt"/>
</dbReference>
<dbReference type="UniPathway" id="UPA00275">
    <property type="reaction ID" value="UER00400"/>
</dbReference>
<keyword evidence="10" id="KW-0479">Metal-binding</keyword>
<organism evidence="20 21">
    <name type="scientific">Ananas comosus</name>
    <name type="common">Pineapple</name>
    <name type="synonym">Ananas ananas</name>
    <dbReference type="NCBI Taxonomy" id="4615"/>
    <lineage>
        <taxon>Eukaryota</taxon>
        <taxon>Viridiplantae</taxon>
        <taxon>Streptophyta</taxon>
        <taxon>Embryophyta</taxon>
        <taxon>Tracheophyta</taxon>
        <taxon>Spermatophyta</taxon>
        <taxon>Magnoliopsida</taxon>
        <taxon>Liliopsida</taxon>
        <taxon>Poales</taxon>
        <taxon>Bromeliaceae</taxon>
        <taxon>Bromelioideae</taxon>
        <taxon>Ananas</taxon>
    </lineage>
</organism>
<dbReference type="Gene3D" id="3.90.870.10">
    <property type="entry name" value="DHBP synthase"/>
    <property type="match status" value="1"/>
</dbReference>
<evidence type="ECO:0000256" key="8">
    <source>
        <dbReference type="ARBA" id="ARBA00022619"/>
    </source>
</evidence>
<comment type="caution">
    <text evidence="20">The sequence shown here is derived from an EMBL/GenBank/DDBJ whole genome shotgun (WGS) entry which is preliminary data.</text>
</comment>
<dbReference type="PROSITE" id="PS51375">
    <property type="entry name" value="PPR"/>
    <property type="match status" value="2"/>
</dbReference>
<evidence type="ECO:0000256" key="3">
    <source>
        <dbReference type="ARBA" id="ARBA00004853"/>
    </source>
</evidence>
<dbReference type="InterPro" id="IPR017945">
    <property type="entry name" value="DHBP_synth_RibB-like_a/b_dom"/>
</dbReference>
<dbReference type="EC" id="3.5.4.25" evidence="6"/>
<evidence type="ECO:0000256" key="17">
    <source>
        <dbReference type="ARBA" id="ARBA00049295"/>
    </source>
</evidence>
<keyword evidence="15" id="KW-0809">Transit peptide</keyword>
<dbReference type="GO" id="GO:0003935">
    <property type="term" value="F:GTP cyclohydrolase II activity"/>
    <property type="evidence" value="ECO:0007669"/>
    <property type="project" value="UniProtKB-EC"/>
</dbReference>
<evidence type="ECO:0000256" key="15">
    <source>
        <dbReference type="ARBA" id="ARBA00022946"/>
    </source>
</evidence>
<dbReference type="GO" id="GO:0005829">
    <property type="term" value="C:cytosol"/>
    <property type="evidence" value="ECO:0007669"/>
    <property type="project" value="TreeGrafter"/>
</dbReference>
<name>A0A199UMJ2_ANACO</name>
<gene>
    <name evidence="20" type="ORF">ACMD2_12386</name>
</gene>
<dbReference type="Pfam" id="PF20431">
    <property type="entry name" value="E_motif"/>
    <property type="match status" value="1"/>
</dbReference>
<sequence>MIPSVFKRRKLNLNLRHPQKATSFSSLPLLHTQQSHSYLLKSGTLPFQSSQLVQSYCNSGAFALAHQLFDEIPNWDLISATAIITTFAHHNRHSDAVSLFSRTLSSNLKPNEFTFGTTMHSATGLRDPNIGRQIHSSVIKLGFHSNVFVASSLVNHYAKLGTIQEAQLAFYDTTEPNVVTYTALISGYLKNEKFDEALVLFRDMPERNVVSWNATIGGCSQVGLNEDSVNLFVEMCREGVLPNKSTFPCVFTAAANIAALGMGKSLHASAIKFLGNKLDVYVGNSLISFYAKCGSLEDSVLAFNKHNGKNIVSWNAVVCGFAQNGRGEEALEFYRKMRDLGLKPNGVTLLGLLFGCNHSGLVDDGYAFFKLAKIEQPEILRAEHYACIVDLLSRAGRFNEARKFLQDLPFEPGIGFWKSLIGGSQIHGKKELAEAVAHCIQILDPKDISSYVLLSNIYSAAGSWDNVSIVRREIKEKGMKRIPGCSWIEIQNKVHIAVTLKVMRFIPHWKLVYIIERRILTILNTWHFEICHQCFGGFHSIGYGLNRRGCLRLKCYAIGEEVGGPEYFQENSLKGKDNGSHFGGFSGSGTSLSTVNAEITQETIDFFVSDAEGDPDCPSEGFSSIDEAISALHDGNFVIAVDDENGDNEGDLIMGATLVNPRAIAFIMRHGSGIVSVGMMEEDLQRLMIPMMSPIAEIEDLSAAASTVTVDARVGTSTGVSAADRAKTILTLSSPDSKPGDLRRPGHVFPLKYRNGGVLKRAGHTEASVDLVTLAGLRPVSVLSTIVDPMDGSMANWTALKELAAEYSLPIISIADLIRLDGTEHIAVVKGDIGNGQDVLVRVHSECLTGDILGSARCDCGNQLDLALQLIEKAGRGVLVYLRGHEGRGIGLGQKLRAYNLQDQGHDTVEANIELGLAVDGREYGIGAQILRDIGVRTMRLMTNNPAKFIGLKGYGLAVVGRVPVISPVTEENQRYLETKRTKMGHVYGSDLPDISPGFIKPDLNEEQ</sequence>
<dbReference type="Pfam" id="PF00925">
    <property type="entry name" value="GTP_cyclohydro2"/>
    <property type="match status" value="1"/>
</dbReference>
<keyword evidence="7" id="KW-0150">Chloroplast</keyword>
<dbReference type="InterPro" id="IPR000926">
    <property type="entry name" value="RibA"/>
</dbReference>
<dbReference type="InterPro" id="IPR046848">
    <property type="entry name" value="E_motif"/>
</dbReference>
<dbReference type="CDD" id="cd00641">
    <property type="entry name" value="GTP_cyclohydro2"/>
    <property type="match status" value="1"/>
</dbReference>
<feature type="domain" description="GTP cyclohydrolase II" evidence="19">
    <location>
        <begin position="820"/>
        <end position="964"/>
    </location>
</feature>
<keyword evidence="9" id="KW-0934">Plastid</keyword>
<dbReference type="SUPFAM" id="SSF55821">
    <property type="entry name" value="YrdC/RibB"/>
    <property type="match status" value="1"/>
</dbReference>
<evidence type="ECO:0000256" key="6">
    <source>
        <dbReference type="ARBA" id="ARBA00012762"/>
    </source>
</evidence>
<reference evidence="20 21" key="1">
    <citation type="journal article" date="2016" name="DNA Res.">
        <title>The draft genome of MD-2 pineapple using hybrid error correction of long reads.</title>
        <authorList>
            <person name="Redwan R.M."/>
            <person name="Saidin A."/>
            <person name="Kumar S.V."/>
        </authorList>
    </citation>
    <scope>NUCLEOTIDE SEQUENCE [LARGE SCALE GENOMIC DNA]</scope>
    <source>
        <strain evidence="21">cv. MD2</strain>
        <tissue evidence="20">Leaf</tissue>
    </source>
</reference>
<comment type="pathway">
    <text evidence="3">Cofactor biosynthesis; riboflavin biosynthesis; 5-amino-6-(D-ribitylamino)uracil from GTP: step 1/4.</text>
</comment>
<evidence type="ECO:0000256" key="9">
    <source>
        <dbReference type="ARBA" id="ARBA00022640"/>
    </source>
</evidence>
<keyword evidence="14" id="KW-0862">Zinc</keyword>
<keyword evidence="13" id="KW-0378">Hydrolase</keyword>
<evidence type="ECO:0000256" key="10">
    <source>
        <dbReference type="ARBA" id="ARBA00022723"/>
    </source>
</evidence>
<dbReference type="InterPro" id="IPR032677">
    <property type="entry name" value="GTP_cyclohydro_II"/>
</dbReference>
<dbReference type="SUPFAM" id="SSF142695">
    <property type="entry name" value="RibA-like"/>
    <property type="match status" value="1"/>
</dbReference>
<dbReference type="GO" id="GO:0099402">
    <property type="term" value="P:plant organ development"/>
    <property type="evidence" value="ECO:0007669"/>
    <property type="project" value="UniProtKB-ARBA"/>
</dbReference>
<dbReference type="EMBL" id="LSRQ01006576">
    <property type="protein sequence ID" value="OAY65968.1"/>
    <property type="molecule type" value="Genomic_DNA"/>
</dbReference>
<feature type="repeat" description="PPR" evidence="18">
    <location>
        <begin position="177"/>
        <end position="211"/>
    </location>
</feature>
<comment type="similarity">
    <text evidence="4">In the N-terminal section; belongs to the DHBP synthase family.</text>
</comment>
<dbReference type="NCBIfam" id="TIGR00756">
    <property type="entry name" value="PPR"/>
    <property type="match status" value="2"/>
</dbReference>
<keyword evidence="12" id="KW-0547">Nucleotide-binding</keyword>
<dbReference type="Gene3D" id="3.40.50.10990">
    <property type="entry name" value="GTP cyclohydrolase II"/>
    <property type="match status" value="1"/>
</dbReference>
<keyword evidence="11" id="KW-0677">Repeat</keyword>
<keyword evidence="16" id="KW-0342">GTP-binding</keyword>
<evidence type="ECO:0000313" key="20">
    <source>
        <dbReference type="EMBL" id="OAY65968.1"/>
    </source>
</evidence>
<dbReference type="FunFam" id="3.90.870.10:FF:000005">
    <property type="entry name" value="Bifunctional riboflavin biosynthesis protein RIBA 1 chloroplastic"/>
    <property type="match status" value="1"/>
</dbReference>
<dbReference type="AlphaFoldDB" id="A0A199UMJ2"/>
<comment type="cofactor">
    <cofactor evidence="1">
        <name>Zn(2+)</name>
        <dbReference type="ChEBI" id="CHEBI:29105"/>
    </cofactor>
</comment>
<dbReference type="NCBIfam" id="NF001591">
    <property type="entry name" value="PRK00393.1"/>
    <property type="match status" value="1"/>
</dbReference>
<dbReference type="Gene3D" id="1.25.40.10">
    <property type="entry name" value="Tetratricopeptide repeat domain"/>
    <property type="match status" value="4"/>
</dbReference>
<evidence type="ECO:0000256" key="14">
    <source>
        <dbReference type="ARBA" id="ARBA00022833"/>
    </source>
</evidence>
<dbReference type="GO" id="GO:0009507">
    <property type="term" value="C:chloroplast"/>
    <property type="evidence" value="ECO:0007669"/>
    <property type="project" value="UniProtKB-SubCell"/>
</dbReference>
<protein>
    <recommendedName>
        <fullName evidence="6">GTP cyclohydrolase II</fullName>
        <ecNumber evidence="6">3.5.4.25</ecNumber>
    </recommendedName>
</protein>
<comment type="similarity">
    <text evidence="5">In the C-terminal section; belongs to the GTP cyclohydrolase II family.</text>
</comment>
<dbReference type="Proteomes" id="UP000092600">
    <property type="component" value="Unassembled WGS sequence"/>
</dbReference>